<evidence type="ECO:0000256" key="1">
    <source>
        <dbReference type="SAM" id="Phobius"/>
    </source>
</evidence>
<comment type="caution">
    <text evidence="2">The sequence shown here is derived from an EMBL/GenBank/DDBJ whole genome shotgun (WGS) entry which is preliminary data.</text>
</comment>
<dbReference type="RefSeq" id="WP_245922153.1">
    <property type="nucleotide sequence ID" value="NZ_BSOU01000012.1"/>
</dbReference>
<feature type="transmembrane region" description="Helical" evidence="1">
    <location>
        <begin position="60"/>
        <end position="79"/>
    </location>
</feature>
<reference evidence="3" key="1">
    <citation type="journal article" date="2019" name="Int. J. Syst. Evol. Microbiol.">
        <title>The Global Catalogue of Microorganisms (GCM) 10K type strain sequencing project: providing services to taxonomists for standard genome sequencing and annotation.</title>
        <authorList>
            <consortium name="The Broad Institute Genomics Platform"/>
            <consortium name="The Broad Institute Genome Sequencing Center for Infectious Disease"/>
            <person name="Wu L."/>
            <person name="Ma J."/>
        </authorList>
    </citation>
    <scope>NUCLEOTIDE SEQUENCE [LARGE SCALE GENOMIC DNA]</scope>
    <source>
        <strain evidence="3">NBRC 105001</strain>
    </source>
</reference>
<proteinExistence type="predicted"/>
<keyword evidence="1" id="KW-1133">Transmembrane helix</keyword>
<keyword evidence="1" id="KW-0812">Transmembrane</keyword>
<feature type="transmembrane region" description="Helical" evidence="1">
    <location>
        <begin position="32"/>
        <end position="53"/>
    </location>
</feature>
<evidence type="ECO:0000313" key="2">
    <source>
        <dbReference type="EMBL" id="GLR76583.1"/>
    </source>
</evidence>
<accession>A0ABQ6ALQ3</accession>
<dbReference type="Proteomes" id="UP001156660">
    <property type="component" value="Unassembled WGS sequence"/>
</dbReference>
<evidence type="ECO:0000313" key="3">
    <source>
        <dbReference type="Proteomes" id="UP001156660"/>
    </source>
</evidence>
<keyword evidence="1" id="KW-0472">Membrane</keyword>
<organism evidence="2 3">
    <name type="scientific">Aliivibrio sifiae</name>
    <dbReference type="NCBI Taxonomy" id="566293"/>
    <lineage>
        <taxon>Bacteria</taxon>
        <taxon>Pseudomonadati</taxon>
        <taxon>Pseudomonadota</taxon>
        <taxon>Gammaproteobacteria</taxon>
        <taxon>Vibrionales</taxon>
        <taxon>Vibrionaceae</taxon>
        <taxon>Aliivibrio</taxon>
    </lineage>
</organism>
<name>A0ABQ6ALQ3_9GAMM</name>
<protein>
    <submittedName>
        <fullName evidence="2">Uncharacterized protein</fullName>
    </submittedName>
</protein>
<sequence>MNIRFWLHLDIAAGFFVVFFIAAFVFHIYEVFYFFSFLAYGVLIFNLLSAIVYADQWFHYVLCSVLLIILGTFASIDVLSAKEELLASWIEVEWLGLTKINIDDYIQVLLILINIFTGSLAANTLFYGLCKKTAPLNNDAISIFHHQSNDLTKLFTQVNTVNGKANIVRCDFLHWVLTFVFNELSCFFCW</sequence>
<keyword evidence="3" id="KW-1185">Reference proteome</keyword>
<gene>
    <name evidence="2" type="ORF">GCM10007855_34580</name>
</gene>
<feature type="transmembrane region" description="Helical" evidence="1">
    <location>
        <begin position="105"/>
        <end position="129"/>
    </location>
</feature>
<feature type="transmembrane region" description="Helical" evidence="1">
    <location>
        <begin position="7"/>
        <end position="26"/>
    </location>
</feature>
<dbReference type="EMBL" id="BSOU01000012">
    <property type="protein sequence ID" value="GLR76583.1"/>
    <property type="molecule type" value="Genomic_DNA"/>
</dbReference>